<keyword evidence="1" id="KW-0812">Transmembrane</keyword>
<dbReference type="OrthoDB" id="2991591at2"/>
<dbReference type="InterPro" id="IPR007060">
    <property type="entry name" value="FtsL/DivIC"/>
</dbReference>
<keyword evidence="1" id="KW-1133">Transmembrane helix</keyword>
<proteinExistence type="predicted"/>
<evidence type="ECO:0000313" key="3">
    <source>
        <dbReference type="Proteomes" id="UP000530514"/>
    </source>
</evidence>
<dbReference type="Proteomes" id="UP000530514">
    <property type="component" value="Unassembled WGS sequence"/>
</dbReference>
<dbReference type="AlphaFoldDB" id="A0A7W1X9E4"/>
<evidence type="ECO:0000313" key="2">
    <source>
        <dbReference type="EMBL" id="MBA4542435.1"/>
    </source>
</evidence>
<keyword evidence="3" id="KW-1185">Reference proteome</keyword>
<name>A0A7W1X9E4_9BACL</name>
<protein>
    <submittedName>
        <fullName evidence="2">Septum formation initiator family protein</fullName>
    </submittedName>
</protein>
<gene>
    <name evidence="2" type="ORF">H1164_05905</name>
</gene>
<comment type="caution">
    <text evidence="2">The sequence shown here is derived from an EMBL/GenBank/DDBJ whole genome shotgun (WGS) entry which is preliminary data.</text>
</comment>
<feature type="transmembrane region" description="Helical" evidence="1">
    <location>
        <begin position="42"/>
        <end position="61"/>
    </location>
</feature>
<dbReference type="EMBL" id="JACEIP010000006">
    <property type="protein sequence ID" value="MBA4542435.1"/>
    <property type="molecule type" value="Genomic_DNA"/>
</dbReference>
<dbReference type="RefSeq" id="WP_033100687.1">
    <property type="nucleotide sequence ID" value="NZ_JACEIP010000006.1"/>
</dbReference>
<organism evidence="2 3">
    <name type="scientific">Thermoactinomyces daqus</name>
    <dbReference type="NCBI Taxonomy" id="1329516"/>
    <lineage>
        <taxon>Bacteria</taxon>
        <taxon>Bacillati</taxon>
        <taxon>Bacillota</taxon>
        <taxon>Bacilli</taxon>
        <taxon>Bacillales</taxon>
        <taxon>Thermoactinomycetaceae</taxon>
        <taxon>Thermoactinomyces</taxon>
    </lineage>
</organism>
<accession>A0A7W1X9E4</accession>
<sequence>MPFHRMNDNILQFRRTSQESEKPKVRERKQRSLHPVVRRRRLIWLGAMVLFFCWAIVELIVQQVHIWDREKILAERKAELADGQRHTKELKDEIKKLHDEKYLLELAHKMGFGKPGEEVYSTGDD</sequence>
<reference evidence="2 3" key="1">
    <citation type="submission" date="2020-07" db="EMBL/GenBank/DDBJ databases">
        <authorList>
            <person name="Feng H."/>
        </authorList>
    </citation>
    <scope>NUCLEOTIDE SEQUENCE [LARGE SCALE GENOMIC DNA]</scope>
    <source>
        <strain evidence="3">s-11</strain>
    </source>
</reference>
<keyword evidence="1" id="KW-0472">Membrane</keyword>
<evidence type="ECO:0000256" key="1">
    <source>
        <dbReference type="SAM" id="Phobius"/>
    </source>
</evidence>
<dbReference type="Pfam" id="PF04977">
    <property type="entry name" value="DivIC"/>
    <property type="match status" value="1"/>
</dbReference>